<feature type="compositionally biased region" description="Basic residues" evidence="1">
    <location>
        <begin position="29"/>
        <end position="46"/>
    </location>
</feature>
<name>A0A1Q9DX36_SYMMI</name>
<feature type="compositionally biased region" description="Acidic residues" evidence="1">
    <location>
        <begin position="366"/>
        <end position="403"/>
    </location>
</feature>
<dbReference type="GO" id="GO:0003697">
    <property type="term" value="F:single-stranded DNA binding"/>
    <property type="evidence" value="ECO:0007669"/>
    <property type="project" value="TreeGrafter"/>
</dbReference>
<feature type="compositionally biased region" description="Basic and acidic residues" evidence="1">
    <location>
        <begin position="354"/>
        <end position="365"/>
    </location>
</feature>
<evidence type="ECO:0000313" key="2">
    <source>
        <dbReference type="EMBL" id="OLP99732.1"/>
    </source>
</evidence>
<feature type="compositionally biased region" description="Basic and acidic residues" evidence="1">
    <location>
        <begin position="100"/>
        <end position="109"/>
    </location>
</feature>
<evidence type="ECO:0000313" key="3">
    <source>
        <dbReference type="Proteomes" id="UP000186817"/>
    </source>
</evidence>
<dbReference type="InterPro" id="IPR052003">
    <property type="entry name" value="HR_DNA-Binding_Protein"/>
</dbReference>
<dbReference type="PANTHER" id="PTHR15361">
    <property type="entry name" value="RAD51/NUKS-INTERACTING PROTEIN"/>
    <property type="match status" value="1"/>
</dbReference>
<sequence>MPPNPDELRKQGGVADGKRSHKNISAEKKQRRKEAKKEKKKKKAAEKKKDAREKDAKEQECPDEEASPEARAGQDQAASSGVGSNKDKPRSSGAGSSKGGSEKDVDKFPATKPKATSSKPASEKKGLLEKEELVAQYLEPWYTRERLRRYGNMRTTLSLYRMNNPGWTDDKLPFLHLPYDPQPVNMEDPKAIMTANDLLGQWLEFGEFQILWWQGQVRRLLFTKFAENKRTAEVACFAHVFMVVVAASVFPHISVRPDGLMMDGGAGASLKGGRMIEDNGTWADRDWQGSWQWEDEEQEEEEQEEVEVEEEKEEIVEVEAEEQEEEEREEVEVEEEKEEIVEVEAEEQQEEQQEEVKVEEKKEIVEELEVEEQEEEQQEEVEVEKEEEEVDDYDIDWPLETEDEKEKDATRKPEAKVKREPSVKEEKAGHPQEKEVSQQGVGVQEKEDFVPPAVEDSDDEDVRNMIDLYVDVAMEILEDFGAEESLRDSLMDLTLLPDGRLRLMGMQLSHDPAAQQTLRARLWSRAAADHLLLEERRAQRELEAMGSDQAGHDEAMGEMRLACMSDEAEAISADSRPALGDLALLHPFVLAWLLHDSMSHVKNLKKVLRALYKTWSDSDDEDNTTSLVLLQSQLTKDSAALKKIMTTMKRLAERSMVSQDERLKPMRDLLRGTCQDNPNPFGVRIITQAPVAVRRPSDAVRHPSARQKKAKPAEDAPAAPGVAEQIPARNSKSRELKSQLHQGKDFRIECHWQEARPKATIRCRTAACTISFIAHSAITSSIVTFSCVRHLDANPSMSQEAVQEFAAEMGRVLVRQAGTNLGEEAGQRETNFKAKPLGEASCVASDANVRQAGNDFECPVAQCLLLSLSVAAQGNGAFPGQGRLVEMGRLPITRQDTIIVKIVLFETPRHTSLKPGLGSGPVPLAEMSVPVVLDTEVHPPWWAKAVIVNDWKQPYKVCLRTDCTGADAPGDALSQVGELLPLGWDHRSGSEQDCRTRAFLKNQVTVLKDNMCHHSFSNDSPDECLLYVAGSPCQSFSPRNHVRKGWEDRRAELLGKALKQAANADVALVENSASLLSPANQFLGKIRGRSHVLVSFLTGCGHDSGHKPCLPDRFVFIVKKEKCRFQDERSMGQWIEEAKQRVLAARPVQANVTDVLAGFLDVDTVKGQSQSCGQECRQGKRGTPHANGASSTRHMVALLAKKQGKDFVCDLSQNIVADMARLMGFSQDLVRRLCDLKSKSLSKQLVGNSMHVPTVGSPADLGDGILVRLVVVPTESDHDIGQYLSRKCRPAGKDSWSSPPKATTTRDNALAGNAIRPGRYDVEGFIVVVQDHESFPAGRHFTTTSPCRPDGISEDDDEDMDEVTDQRCAEENTAEDLVESTESVASVQDTQLPNDVAARLQGMTDDEDTSVAKFLRSQLFAGEIDINEAKKLVTVMTRVVPLRSGQPGGFAAHVLVAFSLSSWNLHCHRLRGVVYAPFQSDKAVRYPSKGNIHVSMLNFLSEESFKFTIFTKEAWTLATELMTDQGGHLSSSSHSSNFFVEGGFLCFDFSFACCLLCERFTDPSSGLEVEVASVPGEDAFNTANQCHGYEYKFCATGAYVNSLMLGAIGLILLVIVKEVAEQGIDKVTASRARILDWLGAIPIRCNQKGKQLSPKEKVIHCLVSTSVESRRNRALDLVLTATVMRKVLFRNMIDSQGDTVTVNDMGSDALQVIRDIIKRHNANPGVRPIRGKADTALRRLVSPRFCPQEVFDALLVASRSTFWSDALLEIAGFYVGITQSKPRFWVLSTEAQHIPREWARMFEGSTKAALDIITHVKNGRPDSDSRDGHRRTYTVAEMETLVLRENLFHVAVTVVSPERVPELEDLRQKGRLNKGLDRVATMKPPEAFKFDTCFGELLATHVAGEVFAQEEKKPEPIVNAQTAEAEQALEEARVRAQEVQEEAWRTQSCNALEEWQRARVKWEKERKELFWKEATRRVETGTTLLHVPSEKYTVDVRRHVLQACENLKRDADGCDEPQVLVLLDLQSCGCVKQSLSKVLAATMANLDPVAAVVLWSNIPAKRHKQAIRREAAATDAGDAASMQDPSSCEEQEEQLEIPDDLPDMNSHAVVRWNAAQKTRQLVEDRQVLRESLSENYMSEQEAAALFFSDFVLVHNVAVQGRLTTEGTIVQGLLRPATFLARSLLMQGALSVDRKAATAARASLTPPAPVGRNAASEAQRLQRGADGARQILEDLIGGSEGGSLSSPLVIVDLVSGIGDFALALQQDTRRDGGLQGVGHGIGQGALQPGSWRVPPEDPPEVAPPKSLSSMVNEINGHLKAALRVRKTDGQLMVPSGGAWKGLKTPGILEGLKEMSEVANALGPVLAAAPKEAKQKKSPKVMKAMMDVDSFAGKQCTKLEIAEGVIVTAVLEDDEWQAWLHMAEPGKAGVVRAKQPFFPLGRLAIATEMPDEPRFHTPYVMTSPTTSALVAVPVTATAATAEEDPEQDFCPIVLDILGAAAKVELDVKQPAVAARMLYGFNATVRSNGSVVFAAAQTLLAYSQAPLPKFSSIKEFEKSMALEESELPDMYGQMFVKRVVFVFTLSGAALEDKNQMGRHLTPWRLVNDKDIKIPANQAVRIG</sequence>
<feature type="compositionally biased region" description="Basic and acidic residues" evidence="1">
    <location>
        <begin position="47"/>
        <end position="60"/>
    </location>
</feature>
<protein>
    <submittedName>
        <fullName evidence="2">Uncharacterized protein</fullName>
    </submittedName>
</protein>
<feature type="region of interest" description="Disordered" evidence="1">
    <location>
        <begin position="1"/>
        <end position="125"/>
    </location>
</feature>
<feature type="region of interest" description="Disordered" evidence="1">
    <location>
        <begin position="2284"/>
        <end position="2304"/>
    </location>
</feature>
<feature type="compositionally biased region" description="Acidic residues" evidence="1">
    <location>
        <begin position="293"/>
        <end position="353"/>
    </location>
</feature>
<dbReference type="EMBL" id="LSRX01000351">
    <property type="protein sequence ID" value="OLP99732.1"/>
    <property type="molecule type" value="Genomic_DNA"/>
</dbReference>
<accession>A0A1Q9DX36</accession>
<organism evidence="2 3">
    <name type="scientific">Symbiodinium microadriaticum</name>
    <name type="common">Dinoflagellate</name>
    <name type="synonym">Zooxanthella microadriatica</name>
    <dbReference type="NCBI Taxonomy" id="2951"/>
    <lineage>
        <taxon>Eukaryota</taxon>
        <taxon>Sar</taxon>
        <taxon>Alveolata</taxon>
        <taxon>Dinophyceae</taxon>
        <taxon>Suessiales</taxon>
        <taxon>Symbiodiniaceae</taxon>
        <taxon>Symbiodinium</taxon>
    </lineage>
</organism>
<reference evidence="2 3" key="1">
    <citation type="submission" date="2016-02" db="EMBL/GenBank/DDBJ databases">
        <title>Genome analysis of coral dinoflagellate symbionts highlights evolutionary adaptations to a symbiotic lifestyle.</title>
        <authorList>
            <person name="Aranda M."/>
            <person name="Li Y."/>
            <person name="Liew Y.J."/>
            <person name="Baumgarten S."/>
            <person name="Simakov O."/>
            <person name="Wilson M."/>
            <person name="Piel J."/>
            <person name="Ashoor H."/>
            <person name="Bougouffa S."/>
            <person name="Bajic V.B."/>
            <person name="Ryu T."/>
            <person name="Ravasi T."/>
            <person name="Bayer T."/>
            <person name="Micklem G."/>
            <person name="Kim H."/>
            <person name="Bhak J."/>
            <person name="Lajeunesse T.C."/>
            <person name="Voolstra C.R."/>
        </authorList>
    </citation>
    <scope>NUCLEOTIDE SEQUENCE [LARGE SCALE GENOMIC DNA]</scope>
    <source>
        <strain evidence="2 3">CCMP2467</strain>
    </source>
</reference>
<feature type="compositionally biased region" description="Basic and acidic residues" evidence="1">
    <location>
        <begin position="404"/>
        <end position="436"/>
    </location>
</feature>
<comment type="caution">
    <text evidence="2">The sequence shown here is derived from an EMBL/GenBank/DDBJ whole genome shotgun (WGS) entry which is preliminary data.</text>
</comment>
<feature type="region of interest" description="Disordered" evidence="1">
    <location>
        <begin position="693"/>
        <end position="722"/>
    </location>
</feature>
<dbReference type="PANTHER" id="PTHR15361:SF5">
    <property type="entry name" value="C3H1-TYPE DOMAIN-CONTAINING PROTEIN"/>
    <property type="match status" value="1"/>
</dbReference>
<dbReference type="OrthoDB" id="10633435at2759"/>
<dbReference type="Proteomes" id="UP000186817">
    <property type="component" value="Unassembled WGS sequence"/>
</dbReference>
<gene>
    <name evidence="2" type="ORF">AK812_SmicGene17683</name>
</gene>
<dbReference type="GO" id="GO:0000724">
    <property type="term" value="P:double-strand break repair via homologous recombination"/>
    <property type="evidence" value="ECO:0007669"/>
    <property type="project" value="TreeGrafter"/>
</dbReference>
<proteinExistence type="predicted"/>
<keyword evidence="3" id="KW-1185">Reference proteome</keyword>
<dbReference type="GO" id="GO:0036297">
    <property type="term" value="P:interstrand cross-link repair"/>
    <property type="evidence" value="ECO:0007669"/>
    <property type="project" value="TreeGrafter"/>
</dbReference>
<feature type="region of interest" description="Disordered" evidence="1">
    <location>
        <begin position="292"/>
        <end position="443"/>
    </location>
</feature>
<feature type="compositionally biased region" description="Basic and acidic residues" evidence="1">
    <location>
        <begin position="1"/>
        <end position="10"/>
    </location>
</feature>
<dbReference type="GO" id="GO:0003690">
    <property type="term" value="F:double-stranded DNA binding"/>
    <property type="evidence" value="ECO:0007669"/>
    <property type="project" value="TreeGrafter"/>
</dbReference>
<evidence type="ECO:0000256" key="1">
    <source>
        <dbReference type="SAM" id="MobiDB-lite"/>
    </source>
</evidence>